<dbReference type="PROSITE" id="PS50114">
    <property type="entry name" value="GATA_ZN_FINGER_2"/>
    <property type="match status" value="1"/>
</dbReference>
<dbReference type="PANTHER" id="PTHR10071:SF281">
    <property type="entry name" value="BOX A-BINDING FACTOR-RELATED"/>
    <property type="match status" value="1"/>
</dbReference>
<feature type="compositionally biased region" description="Low complexity" evidence="9">
    <location>
        <begin position="707"/>
        <end position="716"/>
    </location>
</feature>
<feature type="compositionally biased region" description="Polar residues" evidence="9">
    <location>
        <begin position="649"/>
        <end position="664"/>
    </location>
</feature>
<feature type="compositionally biased region" description="Low complexity" evidence="9">
    <location>
        <begin position="811"/>
        <end position="841"/>
    </location>
</feature>
<feature type="compositionally biased region" description="Low complexity" evidence="9">
    <location>
        <begin position="852"/>
        <end position="866"/>
    </location>
</feature>
<dbReference type="InterPro" id="IPR013860">
    <property type="entry name" value="AreA_GATA"/>
</dbReference>
<evidence type="ECO:0000259" key="10">
    <source>
        <dbReference type="PROSITE" id="PS50114"/>
    </source>
</evidence>
<feature type="compositionally biased region" description="Polar residues" evidence="9">
    <location>
        <begin position="739"/>
        <end position="769"/>
    </location>
</feature>
<feature type="compositionally biased region" description="Low complexity" evidence="9">
    <location>
        <begin position="484"/>
        <end position="499"/>
    </location>
</feature>
<dbReference type="OMA" id="MVIDETI"/>
<dbReference type="Gene3D" id="3.30.50.10">
    <property type="entry name" value="Erythroid Transcription Factor GATA-1, subunit A"/>
    <property type="match status" value="1"/>
</dbReference>
<dbReference type="GO" id="GO:0000981">
    <property type="term" value="F:DNA-binding transcription factor activity, RNA polymerase II-specific"/>
    <property type="evidence" value="ECO:0007669"/>
    <property type="project" value="TreeGrafter"/>
</dbReference>
<dbReference type="InterPro" id="IPR039355">
    <property type="entry name" value="Transcription_factor_GATA"/>
</dbReference>
<dbReference type="GO" id="GO:0005634">
    <property type="term" value="C:nucleus"/>
    <property type="evidence" value="ECO:0007669"/>
    <property type="project" value="UniProtKB-SubCell"/>
</dbReference>
<dbReference type="GO" id="GO:0000122">
    <property type="term" value="P:negative regulation of transcription by RNA polymerase II"/>
    <property type="evidence" value="ECO:0007669"/>
    <property type="project" value="TreeGrafter"/>
</dbReference>
<reference evidence="11" key="1">
    <citation type="submission" date="2016-04" db="EMBL/GenBank/DDBJ databases">
        <authorList>
            <person name="Evans L.H."/>
            <person name="Alamgir A."/>
            <person name="Owens N."/>
            <person name="Weber N.D."/>
            <person name="Virtaneva K."/>
            <person name="Barbian K."/>
            <person name="Babar A."/>
            <person name="Rosenke K."/>
        </authorList>
    </citation>
    <scope>NUCLEOTIDE SEQUENCE [LARGE SCALE GENOMIC DNA]</scope>
    <source>
        <strain evidence="11">CBS 101.48</strain>
    </source>
</reference>
<dbReference type="CDD" id="cd00202">
    <property type="entry name" value="ZnF_GATA"/>
    <property type="match status" value="1"/>
</dbReference>
<proteinExistence type="predicted"/>
<sequence>MKKPAFTVEQLLSDTLFPEFTPRDPNHNQRRDTCDNDNNGNNSNADEGKNDPLASKVWRLYTKAKDNLPNGARMENLTWRMMAMTLAKSRKVEPIGDSTGNLNDFSTMEEEHDPMVIDETISSYSMTPPAADDTTSLLSSSAPPYTMMMDSLRDDESLQELKNVMVSGSSRASTTSTELVRQQSQEARHHYWHEAPPLPPSSITIPAHDIDTDDNNAGKSGSNFSYDNQDDIMWDRDDNTIQPLPPESIPQRGLYASTLTYSVPTSHSSALSNTQRRALLEASEDREPAMSTIPTHKGSYFFPSNELLGLHPHATPSSYFGQPIRQATFDGTNLMTPTANSIPSDTPSSSPMSAGEYPANPMNPGGLSFEDLLYMYYTPATPHPTSPSPTNNGDPDASYLLDLQAIHLSGDTPSPISPPETSHSGDIIVGTSGVSTLSDDHRHQINMASLDLDDEKQLFGNDTISPSPGTAPGLSSIITFKQQHPSPSISTSGTSTSSHGSKKTMRSPSSPSILQQKMSTAQLSSLSAPGNKTKCSNCATRTTPLWRRNPQGLPLCNACGLFLKLHGTVRPLSLKTDVIKKRNRATNPTASNTSDLNTLAQQKQKSKQKGGPPLETPTAADPSTVTASFSPSTSQTTKPSPHGKEGSGNRKSTQTSPYGNTIQQRVLAPSTHRPLQQSTLPTATLPVTDKSTNDTKAKSPSLLFAPTVTTSSSSASQHKRQRRIASYSGDTMRRGTASMERNSQPGPETATSPGIQPSTLHHISPAPSSTLPPPESFYSILESIGNHLSNLPAELLPLIASAANYHAITKQRQQQQQQQQTRQPAQQIQIPHGHTQQDQQQLNYFLQPLFQPSSSTSPSSSSPSSSGDLADMQSP</sequence>
<evidence type="ECO:0000256" key="2">
    <source>
        <dbReference type="ARBA" id="ARBA00022723"/>
    </source>
</evidence>
<dbReference type="OrthoDB" id="515401at2759"/>
<dbReference type="GO" id="GO:0000978">
    <property type="term" value="F:RNA polymerase II cis-regulatory region sequence-specific DNA binding"/>
    <property type="evidence" value="ECO:0007669"/>
    <property type="project" value="TreeGrafter"/>
</dbReference>
<evidence type="ECO:0000256" key="6">
    <source>
        <dbReference type="ARBA" id="ARBA00023163"/>
    </source>
</evidence>
<evidence type="ECO:0000313" key="12">
    <source>
        <dbReference type="Proteomes" id="UP000078561"/>
    </source>
</evidence>
<feature type="region of interest" description="Disordered" evidence="9">
    <location>
        <begin position="810"/>
        <end position="875"/>
    </location>
</feature>
<dbReference type="Proteomes" id="UP000078561">
    <property type="component" value="Unassembled WGS sequence"/>
</dbReference>
<feature type="compositionally biased region" description="Low complexity" evidence="9">
    <location>
        <begin position="628"/>
        <end position="640"/>
    </location>
</feature>
<feature type="compositionally biased region" description="Polar residues" evidence="9">
    <location>
        <begin position="506"/>
        <end position="537"/>
    </location>
</feature>
<feature type="region of interest" description="Disordered" evidence="9">
    <location>
        <begin position="166"/>
        <end position="230"/>
    </location>
</feature>
<dbReference type="GO" id="GO:0008270">
    <property type="term" value="F:zinc ion binding"/>
    <property type="evidence" value="ECO:0007669"/>
    <property type="project" value="UniProtKB-KW"/>
</dbReference>
<evidence type="ECO:0000256" key="5">
    <source>
        <dbReference type="ARBA" id="ARBA00023015"/>
    </source>
</evidence>
<evidence type="ECO:0000256" key="8">
    <source>
        <dbReference type="PROSITE-ProRule" id="PRU00094"/>
    </source>
</evidence>
<dbReference type="Pfam" id="PF00320">
    <property type="entry name" value="GATA"/>
    <property type="match status" value="1"/>
</dbReference>
<keyword evidence="5" id="KW-0805">Transcription regulation</keyword>
<feature type="region of interest" description="Disordered" evidence="9">
    <location>
        <begin position="16"/>
        <end position="51"/>
    </location>
</feature>
<feature type="region of interest" description="Disordered" evidence="9">
    <location>
        <begin position="482"/>
        <end position="537"/>
    </location>
</feature>
<dbReference type="PANTHER" id="PTHR10071">
    <property type="entry name" value="TRANSCRIPTION FACTOR GATA FAMILY MEMBER"/>
    <property type="match status" value="1"/>
</dbReference>
<accession>A0A168KSG4</accession>
<evidence type="ECO:0000256" key="7">
    <source>
        <dbReference type="ARBA" id="ARBA00023242"/>
    </source>
</evidence>
<feature type="domain" description="GATA-type" evidence="10">
    <location>
        <begin position="529"/>
        <end position="582"/>
    </location>
</feature>
<dbReference type="STRING" id="4829.A0A168KSG4"/>
<evidence type="ECO:0000256" key="9">
    <source>
        <dbReference type="SAM" id="MobiDB-lite"/>
    </source>
</evidence>
<dbReference type="AlphaFoldDB" id="A0A168KSG4"/>
<evidence type="ECO:0000256" key="3">
    <source>
        <dbReference type="ARBA" id="ARBA00022771"/>
    </source>
</evidence>
<feature type="compositionally biased region" description="Low complexity" evidence="9">
    <location>
        <begin position="36"/>
        <end position="45"/>
    </location>
</feature>
<evidence type="ECO:0000313" key="11">
    <source>
        <dbReference type="EMBL" id="SAL95323.1"/>
    </source>
</evidence>
<feature type="region of interest" description="Disordered" evidence="9">
    <location>
        <begin position="580"/>
        <end position="772"/>
    </location>
</feature>
<keyword evidence="6" id="KW-0804">Transcription</keyword>
<feature type="compositionally biased region" description="Polar residues" evidence="9">
    <location>
        <begin position="215"/>
        <end position="227"/>
    </location>
</feature>
<dbReference type="GO" id="GO:0045944">
    <property type="term" value="P:positive regulation of transcription by RNA polymerase II"/>
    <property type="evidence" value="ECO:0007669"/>
    <property type="project" value="TreeGrafter"/>
</dbReference>
<dbReference type="PROSITE" id="PS00344">
    <property type="entry name" value="GATA_ZN_FINGER_1"/>
    <property type="match status" value="1"/>
</dbReference>
<dbReference type="FunFam" id="3.30.50.10:FF:000007">
    <property type="entry name" value="Nitrogen regulatory AreA, N-terminal"/>
    <property type="match status" value="1"/>
</dbReference>
<dbReference type="Pfam" id="PF08550">
    <property type="entry name" value="GATA_AreA"/>
    <property type="match status" value="1"/>
</dbReference>
<keyword evidence="12" id="KW-1185">Reference proteome</keyword>
<dbReference type="EMBL" id="LT550270">
    <property type="protein sequence ID" value="SAL95323.1"/>
    <property type="molecule type" value="Genomic_DNA"/>
</dbReference>
<dbReference type="SUPFAM" id="SSF57716">
    <property type="entry name" value="Glucocorticoid receptor-like (DNA-binding domain)"/>
    <property type="match status" value="1"/>
</dbReference>
<feature type="compositionally biased region" description="Polar residues" evidence="9">
    <location>
        <begin position="673"/>
        <end position="682"/>
    </location>
</feature>
<comment type="subcellular location">
    <subcellularLocation>
        <location evidence="1">Nucleus</location>
    </subcellularLocation>
</comment>
<organism evidence="11">
    <name type="scientific">Absidia glauca</name>
    <name type="common">Pin mould</name>
    <dbReference type="NCBI Taxonomy" id="4829"/>
    <lineage>
        <taxon>Eukaryota</taxon>
        <taxon>Fungi</taxon>
        <taxon>Fungi incertae sedis</taxon>
        <taxon>Mucoromycota</taxon>
        <taxon>Mucoromycotina</taxon>
        <taxon>Mucoromycetes</taxon>
        <taxon>Mucorales</taxon>
        <taxon>Cunninghamellaceae</taxon>
        <taxon>Absidia</taxon>
    </lineage>
</organism>
<gene>
    <name evidence="11" type="primary">ABSGL_00641.1 scaffold 832</name>
</gene>
<dbReference type="PRINTS" id="PR00619">
    <property type="entry name" value="GATAZNFINGER"/>
</dbReference>
<dbReference type="InParanoid" id="A0A168KSG4"/>
<name>A0A168KSG4_ABSGL</name>
<feature type="compositionally biased region" description="Basic and acidic residues" evidence="9">
    <location>
        <begin position="21"/>
        <end position="34"/>
    </location>
</feature>
<evidence type="ECO:0000256" key="1">
    <source>
        <dbReference type="ARBA" id="ARBA00004123"/>
    </source>
</evidence>
<keyword evidence="3 8" id="KW-0863">Zinc-finger</keyword>
<keyword evidence="4" id="KW-0862">Zinc</keyword>
<dbReference type="InterPro" id="IPR013088">
    <property type="entry name" value="Znf_NHR/GATA"/>
</dbReference>
<feature type="compositionally biased region" description="Polar residues" evidence="9">
    <location>
        <begin position="585"/>
        <end position="600"/>
    </location>
</feature>
<dbReference type="SMART" id="SM00401">
    <property type="entry name" value="ZnF_GATA"/>
    <property type="match status" value="1"/>
</dbReference>
<evidence type="ECO:0000256" key="4">
    <source>
        <dbReference type="ARBA" id="ARBA00022833"/>
    </source>
</evidence>
<protein>
    <recommendedName>
        <fullName evidence="10">GATA-type domain-containing protein</fullName>
    </recommendedName>
</protein>
<dbReference type="InterPro" id="IPR000679">
    <property type="entry name" value="Znf_GATA"/>
</dbReference>
<keyword evidence="7" id="KW-0539">Nucleus</keyword>
<feature type="compositionally biased region" description="Polar residues" evidence="9">
    <location>
        <begin position="166"/>
        <end position="185"/>
    </location>
</feature>
<keyword evidence="2" id="KW-0479">Metal-binding</keyword>